<reference evidence="8 9" key="1">
    <citation type="journal article" date="2015" name="Int. J. Syst. Evol. Microbiol.">
        <title>Mariniphaga sediminis sp. nov., isolated from coastal sediment.</title>
        <authorList>
            <person name="Wang F.Q."/>
            <person name="Shen Q.Y."/>
            <person name="Chen G.J."/>
            <person name="Du Z.J."/>
        </authorList>
    </citation>
    <scope>NUCLEOTIDE SEQUENCE [LARGE SCALE GENOMIC DNA]</scope>
    <source>
        <strain evidence="8 9">SY21</strain>
    </source>
</reference>
<feature type="domain" description="Gfo/Idh/MocA-like oxidoreductase N-terminal" evidence="6">
    <location>
        <begin position="67"/>
        <end position="193"/>
    </location>
</feature>
<evidence type="ECO:0000256" key="3">
    <source>
        <dbReference type="ARBA" id="ARBA00022801"/>
    </source>
</evidence>
<dbReference type="EMBL" id="QWET01000008">
    <property type="protein sequence ID" value="RIH64883.1"/>
    <property type="molecule type" value="Genomic_DNA"/>
</dbReference>
<keyword evidence="3" id="KW-0378">Hydrolase</keyword>
<dbReference type="InterPro" id="IPR050463">
    <property type="entry name" value="Gfo/Idh/MocA_oxidrdct_glycsds"/>
</dbReference>
<dbReference type="GO" id="GO:0016798">
    <property type="term" value="F:hydrolase activity, acting on glycosyl bonds"/>
    <property type="evidence" value="ECO:0007669"/>
    <property type="project" value="UniProtKB-KW"/>
</dbReference>
<dbReference type="AlphaFoldDB" id="A0A399D0E3"/>
<dbReference type="PROSITE" id="PS51257">
    <property type="entry name" value="PROKAR_LIPOPROTEIN"/>
    <property type="match status" value="1"/>
</dbReference>
<evidence type="ECO:0000313" key="8">
    <source>
        <dbReference type="EMBL" id="RIH64883.1"/>
    </source>
</evidence>
<keyword evidence="9" id="KW-1185">Reference proteome</keyword>
<dbReference type="OrthoDB" id="9771072at2"/>
<evidence type="ECO:0000256" key="1">
    <source>
        <dbReference type="ARBA" id="ARBA00001911"/>
    </source>
</evidence>
<dbReference type="GO" id="GO:0000166">
    <property type="term" value="F:nucleotide binding"/>
    <property type="evidence" value="ECO:0007669"/>
    <property type="project" value="InterPro"/>
</dbReference>
<sequence length="487" mass="53598">MKTNRRKFFQIAGVTGAGVLSGGLASCNKQGVVTEESALASIKEAAGRAHPQQFNMCGYAAPKLETVRIGFIGIGSRGPGAIERMSNIEGVEITALCDKDPECVTKGQGILEKHGLPKAKEYSGSEEAWKELCESPDVDLVYICTPWSLHTPMSVYAMESGKHAATEVPAAVTVEEAWQLVETSERTKKHCMMLENCCYDFFELLTLNMARQGFFGEIVHVEGAYIHDLLKSNFAKDSYSDMWRLKENQRDGSLYPTHGLGPVCQVLNVNRGDKMDYLTSMSTNDFQMGKMAAELAAEDSFYEQFATASYRGNMNTTMVRTTKGKNIMIQHDVTSPRPYSRIHLVSGTEGVARKWPLPGKIAKGHSWFDEDEMKALEEQYTPKIVKLVGEMAKKVGGHGGMDFLMDWRLIDCLRNGIALDQDVYDAALWSVVAPLSEWSVANKSNSIEVPDFTNGAWKTNKPVDVSLSQGGTTGVKIKAEAGSQLNV</sequence>
<keyword evidence="4" id="KW-0520">NAD</keyword>
<evidence type="ECO:0000259" key="6">
    <source>
        <dbReference type="Pfam" id="PF01408"/>
    </source>
</evidence>
<evidence type="ECO:0000256" key="2">
    <source>
        <dbReference type="ARBA" id="ARBA00009329"/>
    </source>
</evidence>
<dbReference type="InterPro" id="IPR049303">
    <property type="entry name" value="Glyco_hydro_109_C"/>
</dbReference>
<evidence type="ECO:0000259" key="7">
    <source>
        <dbReference type="Pfam" id="PF21252"/>
    </source>
</evidence>
<protein>
    <submittedName>
        <fullName evidence="8">Gfo/Idh/MocA family oxidoreductase</fullName>
    </submittedName>
</protein>
<comment type="cofactor">
    <cofactor evidence="1">
        <name>NAD(+)</name>
        <dbReference type="ChEBI" id="CHEBI:57540"/>
    </cofactor>
</comment>
<dbReference type="Pfam" id="PF01408">
    <property type="entry name" value="GFO_IDH_MocA"/>
    <property type="match status" value="1"/>
</dbReference>
<dbReference type="Proteomes" id="UP000266441">
    <property type="component" value="Unassembled WGS sequence"/>
</dbReference>
<evidence type="ECO:0000313" key="9">
    <source>
        <dbReference type="Proteomes" id="UP000266441"/>
    </source>
</evidence>
<accession>A0A399D0E3</accession>
<dbReference type="Gene3D" id="3.30.360.10">
    <property type="entry name" value="Dihydrodipicolinate Reductase, domain 2"/>
    <property type="match status" value="1"/>
</dbReference>
<dbReference type="Gene3D" id="3.40.50.720">
    <property type="entry name" value="NAD(P)-binding Rossmann-like Domain"/>
    <property type="match status" value="1"/>
</dbReference>
<feature type="domain" description="Glycosyl hydrolase 109 C-terminal" evidence="7">
    <location>
        <begin position="204"/>
        <end position="356"/>
    </location>
</feature>
<dbReference type="InterPro" id="IPR036291">
    <property type="entry name" value="NAD(P)-bd_dom_sf"/>
</dbReference>
<organism evidence="8 9">
    <name type="scientific">Mariniphaga sediminis</name>
    <dbReference type="NCBI Taxonomy" id="1628158"/>
    <lineage>
        <taxon>Bacteria</taxon>
        <taxon>Pseudomonadati</taxon>
        <taxon>Bacteroidota</taxon>
        <taxon>Bacteroidia</taxon>
        <taxon>Marinilabiliales</taxon>
        <taxon>Prolixibacteraceae</taxon>
        <taxon>Mariniphaga</taxon>
    </lineage>
</organism>
<dbReference type="InterPro" id="IPR000683">
    <property type="entry name" value="Gfo/Idh/MocA-like_OxRdtase_N"/>
</dbReference>
<dbReference type="PROSITE" id="PS51318">
    <property type="entry name" value="TAT"/>
    <property type="match status" value="1"/>
</dbReference>
<proteinExistence type="inferred from homology"/>
<keyword evidence="5" id="KW-0326">Glycosidase</keyword>
<comment type="similarity">
    <text evidence="2">Belongs to the Gfo/Idh/MocA family. Glycosyl hydrolase 109 subfamily.</text>
</comment>
<evidence type="ECO:0000256" key="4">
    <source>
        <dbReference type="ARBA" id="ARBA00023027"/>
    </source>
</evidence>
<dbReference type="PANTHER" id="PTHR43818">
    <property type="entry name" value="BCDNA.GH03377"/>
    <property type="match status" value="1"/>
</dbReference>
<name>A0A399D0E3_9BACT</name>
<dbReference type="PANTHER" id="PTHR43818:SF1">
    <property type="entry name" value="GLYCOSYL HYDROLASE FAMILY 109 PROTEIN"/>
    <property type="match status" value="1"/>
</dbReference>
<dbReference type="RefSeq" id="WP_119350348.1">
    <property type="nucleotide sequence ID" value="NZ_QWET01000008.1"/>
</dbReference>
<evidence type="ECO:0000256" key="5">
    <source>
        <dbReference type="ARBA" id="ARBA00023295"/>
    </source>
</evidence>
<dbReference type="SUPFAM" id="SSF51735">
    <property type="entry name" value="NAD(P)-binding Rossmann-fold domains"/>
    <property type="match status" value="1"/>
</dbReference>
<comment type="caution">
    <text evidence="8">The sequence shown here is derived from an EMBL/GenBank/DDBJ whole genome shotgun (WGS) entry which is preliminary data.</text>
</comment>
<dbReference type="InterPro" id="IPR006311">
    <property type="entry name" value="TAT_signal"/>
</dbReference>
<dbReference type="Pfam" id="PF21252">
    <property type="entry name" value="Glyco_hydro_109_C"/>
    <property type="match status" value="1"/>
</dbReference>
<gene>
    <name evidence="8" type="ORF">D1164_12645</name>
</gene>